<protein>
    <submittedName>
        <fullName evidence="1">Uncharacterized protein</fullName>
    </submittedName>
</protein>
<name>A0AC59ZZ00_RANTA</name>
<reference evidence="1" key="1">
    <citation type="submission" date="2023-05" db="EMBL/GenBank/DDBJ databases">
        <authorList>
            <consortium name="ELIXIR-Norway"/>
        </authorList>
    </citation>
    <scope>NUCLEOTIDE SEQUENCE</scope>
</reference>
<dbReference type="EMBL" id="OX596090">
    <property type="protein sequence ID" value="CAN0537008.1"/>
    <property type="molecule type" value="Genomic_DNA"/>
</dbReference>
<evidence type="ECO:0000313" key="2">
    <source>
        <dbReference type="Proteomes" id="UP001162501"/>
    </source>
</evidence>
<organism evidence="1 2">
    <name type="scientific">Rangifer tarandus platyrhynchus</name>
    <name type="common">Svalbard reindeer</name>
    <dbReference type="NCBI Taxonomy" id="3082113"/>
    <lineage>
        <taxon>Eukaryota</taxon>
        <taxon>Metazoa</taxon>
        <taxon>Chordata</taxon>
        <taxon>Craniata</taxon>
        <taxon>Vertebrata</taxon>
        <taxon>Euteleostomi</taxon>
        <taxon>Mammalia</taxon>
        <taxon>Eutheria</taxon>
        <taxon>Laurasiatheria</taxon>
        <taxon>Artiodactyla</taxon>
        <taxon>Ruminantia</taxon>
        <taxon>Pecora</taxon>
        <taxon>Cervidae</taxon>
        <taxon>Odocoileinae</taxon>
        <taxon>Rangifer</taxon>
    </lineage>
</organism>
<accession>A0AC59ZZ00</accession>
<gene>
    <name evidence="1" type="ORF">MRATA1EN22A_LOCUS24859</name>
</gene>
<sequence>MASPYVSGSRALVTSLSSLSVPFSSLFVKLYSWTSAWLRHHRFHHAFPGPLQTRSRCLSSVFLKHPVCTRSAEPLHLTCYRDIVLGAGYTVADKTKSFSWQTLCSTGLRAHRPVSVAGGPNGKQGVMGEETEAETAVCFLWKN</sequence>
<dbReference type="Proteomes" id="UP001162501">
    <property type="component" value="Chromosome 6"/>
</dbReference>
<reference evidence="1" key="2">
    <citation type="submission" date="2025-03" db="EMBL/GenBank/DDBJ databases">
        <authorList>
            <consortium name="ELIXIR-Norway"/>
            <consortium name="Elixir Norway"/>
        </authorList>
    </citation>
    <scope>NUCLEOTIDE SEQUENCE</scope>
</reference>
<proteinExistence type="predicted"/>
<evidence type="ECO:0000313" key="1">
    <source>
        <dbReference type="EMBL" id="CAN0537008.1"/>
    </source>
</evidence>